<organism evidence="2 3">
    <name type="scientific">Candidatus Nitrohelix vancouverensis</name>
    <dbReference type="NCBI Taxonomy" id="2705534"/>
    <lineage>
        <taxon>Bacteria</taxon>
        <taxon>Pseudomonadati</taxon>
        <taxon>Nitrospinota/Tectimicrobiota group</taxon>
        <taxon>Nitrospinota</taxon>
        <taxon>Nitrospinia</taxon>
        <taxon>Nitrospinales</taxon>
        <taxon>Nitrospinaceae</taxon>
        <taxon>Candidatus Nitrohelix</taxon>
    </lineage>
</organism>
<dbReference type="GO" id="GO:0016740">
    <property type="term" value="F:transferase activity"/>
    <property type="evidence" value="ECO:0007669"/>
    <property type="project" value="UniProtKB-KW"/>
</dbReference>
<evidence type="ECO:0000313" key="3">
    <source>
        <dbReference type="Proteomes" id="UP000594464"/>
    </source>
</evidence>
<proteinExistence type="predicted"/>
<accession>A0A7T0G4J3</accession>
<dbReference type="KEGG" id="nva:G3M78_14170"/>
<keyword evidence="2" id="KW-0808">Transferase</keyword>
<evidence type="ECO:0000256" key="1">
    <source>
        <dbReference type="SAM" id="Phobius"/>
    </source>
</evidence>
<keyword evidence="1" id="KW-1133">Transmembrane helix</keyword>
<keyword evidence="1" id="KW-0812">Transmembrane</keyword>
<dbReference type="Gene3D" id="3.40.50.2000">
    <property type="entry name" value="Glycogen Phosphorylase B"/>
    <property type="match status" value="1"/>
</dbReference>
<dbReference type="EMBL" id="CP048620">
    <property type="protein sequence ID" value="QPJ66480.1"/>
    <property type="molecule type" value="Genomic_DNA"/>
</dbReference>
<dbReference type="AlphaFoldDB" id="A0A7T0G4J3"/>
<feature type="transmembrane region" description="Helical" evidence="1">
    <location>
        <begin position="142"/>
        <end position="169"/>
    </location>
</feature>
<reference evidence="3" key="1">
    <citation type="submission" date="2020-02" db="EMBL/GenBank/DDBJ databases">
        <title>Genomic and physiological characterization of two novel Nitrospinaceae genera.</title>
        <authorList>
            <person name="Mueller A.J."/>
            <person name="Jung M.-Y."/>
            <person name="Strachan C.R."/>
            <person name="Herbold C.W."/>
            <person name="Kirkegaard R.H."/>
            <person name="Daims H."/>
        </authorList>
    </citation>
    <scope>NUCLEOTIDE SEQUENCE [LARGE SCALE GENOMIC DNA]</scope>
</reference>
<dbReference type="Proteomes" id="UP000594464">
    <property type="component" value="Chromosome"/>
</dbReference>
<name>A0A7T0G4J3_9BACT</name>
<gene>
    <name evidence="2" type="ORF">G3M78_14170</name>
</gene>
<dbReference type="SUPFAM" id="SSF53756">
    <property type="entry name" value="UDP-Glycosyltransferase/glycogen phosphorylase"/>
    <property type="match status" value="1"/>
</dbReference>
<evidence type="ECO:0000313" key="2">
    <source>
        <dbReference type="EMBL" id="QPJ66480.1"/>
    </source>
</evidence>
<sequence>MSEPAEVKRILVIRSATRILNATLEALKKEFPDSRISLLSPQAASASEETHPLVDEVVTLDVKGRMTLCALGMKQFRQLRRKKFDIAVSLYNIEHGMGYSNIDLIAWAIKPKAIRGYNSRLTFQNIDGCVLLSKIVSEKSTILISAANALATVLLFSAITLGLIVEWGLRKIYPAPEKKHAL</sequence>
<keyword evidence="1" id="KW-0472">Membrane</keyword>
<protein>
    <submittedName>
        <fullName evidence="2">Glycosyltransferase family 9 protein</fullName>
    </submittedName>
</protein>